<keyword evidence="3" id="KW-1185">Reference proteome</keyword>
<feature type="transmembrane region" description="Helical" evidence="1">
    <location>
        <begin position="48"/>
        <end position="67"/>
    </location>
</feature>
<proteinExistence type="predicted"/>
<dbReference type="AlphaFoldDB" id="A0A563UCZ7"/>
<dbReference type="Proteomes" id="UP000320042">
    <property type="component" value="Unassembled WGS sequence"/>
</dbReference>
<name>A0A563UCZ7_9SPHI</name>
<gene>
    <name evidence="2" type="ORF">FPZ43_09805</name>
</gene>
<accession>A0A563UCZ7</accession>
<evidence type="ECO:0000256" key="1">
    <source>
        <dbReference type="SAM" id="Phobius"/>
    </source>
</evidence>
<organism evidence="2 3">
    <name type="scientific">Mucilaginibacter pallidiroseus</name>
    <dbReference type="NCBI Taxonomy" id="2599295"/>
    <lineage>
        <taxon>Bacteria</taxon>
        <taxon>Pseudomonadati</taxon>
        <taxon>Bacteroidota</taxon>
        <taxon>Sphingobacteriia</taxon>
        <taxon>Sphingobacteriales</taxon>
        <taxon>Sphingobacteriaceae</taxon>
        <taxon>Mucilaginibacter</taxon>
    </lineage>
</organism>
<keyword evidence="1" id="KW-0812">Transmembrane</keyword>
<dbReference type="OrthoDB" id="9964685at2"/>
<evidence type="ECO:0000313" key="3">
    <source>
        <dbReference type="Proteomes" id="UP000320042"/>
    </source>
</evidence>
<dbReference type="EMBL" id="VOEJ01000004">
    <property type="protein sequence ID" value="TWR29252.1"/>
    <property type="molecule type" value="Genomic_DNA"/>
</dbReference>
<evidence type="ECO:0000313" key="2">
    <source>
        <dbReference type="EMBL" id="TWR29252.1"/>
    </source>
</evidence>
<keyword evidence="1" id="KW-1133">Transmembrane helix</keyword>
<dbReference type="RefSeq" id="WP_146381739.1">
    <property type="nucleotide sequence ID" value="NZ_VOEJ01000004.1"/>
</dbReference>
<comment type="caution">
    <text evidence="2">The sequence shown here is derived from an EMBL/GenBank/DDBJ whole genome shotgun (WGS) entry which is preliminary data.</text>
</comment>
<reference evidence="2 3" key="1">
    <citation type="submission" date="2019-07" db="EMBL/GenBank/DDBJ databases">
        <authorList>
            <person name="Kim J."/>
        </authorList>
    </citation>
    <scope>NUCLEOTIDE SEQUENCE [LARGE SCALE GENOMIC DNA]</scope>
    <source>
        <strain evidence="3">dk17</strain>
    </source>
</reference>
<keyword evidence="1" id="KW-0472">Membrane</keyword>
<feature type="transmembrane region" description="Helical" evidence="1">
    <location>
        <begin position="22"/>
        <end position="42"/>
    </location>
</feature>
<sequence>METYEASHSLESRYINRKVSEANYSILIGLMIFAIVGTGFYFKLDSLPLLFVNLFIIAIPISIYVYMSTFKQANNVITIISKIDVTDTEYKISSYSFKSRFLFFQPVELTVKKGRLFTQKVAFPYNEDGLESDKKDVLRIIINGKSYYLLYKYFPASLLNEF</sequence>
<protein>
    <submittedName>
        <fullName evidence="2">Uncharacterized protein</fullName>
    </submittedName>
</protein>